<dbReference type="GO" id="GO:0051287">
    <property type="term" value="F:NAD binding"/>
    <property type="evidence" value="ECO:0007669"/>
    <property type="project" value="InterPro"/>
</dbReference>
<feature type="domain" description="D-isomer specific 2-hydroxyacid dehydrogenase catalytic" evidence="5">
    <location>
        <begin position="20"/>
        <end position="306"/>
    </location>
</feature>
<reference evidence="7 8" key="1">
    <citation type="submission" date="2011-04" db="EMBL/GenBank/DDBJ databases">
        <title>The Genome Sequence of Clostridium citroniae WAL-19142.</title>
        <authorList>
            <consortium name="The Broad Institute Genome Sequencing Platform"/>
            <person name="Earl A."/>
            <person name="Ward D."/>
            <person name="Feldgarden M."/>
            <person name="Gevers D."/>
            <person name="Warren Y.A."/>
            <person name="Tyrrell K.L."/>
            <person name="Citron D.M."/>
            <person name="Goldstein E.J."/>
            <person name="Daigneault M."/>
            <person name="Allen-Vercoe E."/>
            <person name="Young S.K."/>
            <person name="Zeng Q."/>
            <person name="Gargeya S."/>
            <person name="Fitzgerald M."/>
            <person name="Haas B."/>
            <person name="Abouelleil A."/>
            <person name="Alvarado L."/>
            <person name="Arachchi H.M."/>
            <person name="Berlin A."/>
            <person name="Brown A."/>
            <person name="Chapman S.B."/>
            <person name="Chen Z."/>
            <person name="Dunbar C."/>
            <person name="Freedman E."/>
            <person name="Gearin G."/>
            <person name="Gellesch M."/>
            <person name="Goldberg J."/>
            <person name="Griggs A."/>
            <person name="Gujja S."/>
            <person name="Heilman E.R."/>
            <person name="Heiman D."/>
            <person name="Howarth C."/>
            <person name="Larson L."/>
            <person name="Lui A."/>
            <person name="MacDonald P.J."/>
            <person name="Mehta T."/>
            <person name="Montmayeur A."/>
            <person name="Murphy C."/>
            <person name="Neiman D."/>
            <person name="Pearson M."/>
            <person name="Priest M."/>
            <person name="Roberts A."/>
            <person name="Saif S."/>
            <person name="Shea T."/>
            <person name="Shenoy N."/>
            <person name="Sisk P."/>
            <person name="Stolte C."/>
            <person name="Sykes S."/>
            <person name="White J."/>
            <person name="Yandava C."/>
            <person name="Wortman J."/>
            <person name="Nusbaum C."/>
            <person name="Birren B."/>
        </authorList>
    </citation>
    <scope>NUCLEOTIDE SEQUENCE [LARGE SCALE GENOMIC DNA]</scope>
    <source>
        <strain evidence="7 8">WAL-19142</strain>
    </source>
</reference>
<dbReference type="PANTHER" id="PTHR42789">
    <property type="entry name" value="D-ISOMER SPECIFIC 2-HYDROXYACID DEHYDROGENASE FAMILY PROTEIN (AFU_ORTHOLOGUE AFUA_6G10090)"/>
    <property type="match status" value="1"/>
</dbReference>
<evidence type="ECO:0000256" key="4">
    <source>
        <dbReference type="RuleBase" id="RU003719"/>
    </source>
</evidence>
<dbReference type="PROSITE" id="PS00671">
    <property type="entry name" value="D_2_HYDROXYACID_DH_3"/>
    <property type="match status" value="1"/>
</dbReference>
<dbReference type="GO" id="GO:0016616">
    <property type="term" value="F:oxidoreductase activity, acting on the CH-OH group of donors, NAD or NADP as acceptor"/>
    <property type="evidence" value="ECO:0007669"/>
    <property type="project" value="InterPro"/>
</dbReference>
<accession>A0A0J9BEX2</accession>
<dbReference type="SUPFAM" id="SSF52283">
    <property type="entry name" value="Formate/glycerate dehydrogenase catalytic domain-like"/>
    <property type="match status" value="1"/>
</dbReference>
<dbReference type="InterPro" id="IPR006140">
    <property type="entry name" value="D-isomer_DH_NAD-bd"/>
</dbReference>
<protein>
    <recommendedName>
        <fullName evidence="9">Phosphoglycerate dehydrogenase</fullName>
    </recommendedName>
</protein>
<evidence type="ECO:0008006" key="9">
    <source>
        <dbReference type="Google" id="ProtNLM"/>
    </source>
</evidence>
<evidence type="ECO:0000259" key="6">
    <source>
        <dbReference type="Pfam" id="PF02826"/>
    </source>
</evidence>
<evidence type="ECO:0000313" key="8">
    <source>
        <dbReference type="Proteomes" id="UP000037392"/>
    </source>
</evidence>
<keyword evidence="3" id="KW-0520">NAD</keyword>
<dbReference type="Pfam" id="PF02826">
    <property type="entry name" value="2-Hacid_dh_C"/>
    <property type="match status" value="1"/>
</dbReference>
<dbReference type="Gene3D" id="3.40.50.720">
    <property type="entry name" value="NAD(P)-binding Rossmann-like Domain"/>
    <property type="match status" value="2"/>
</dbReference>
<dbReference type="GeneID" id="93166747"/>
<dbReference type="RefSeq" id="WP_048931243.1">
    <property type="nucleotide sequence ID" value="NZ_KQ235888.1"/>
</dbReference>
<dbReference type="InterPro" id="IPR036291">
    <property type="entry name" value="NAD(P)-bd_dom_sf"/>
</dbReference>
<dbReference type="PANTHER" id="PTHR42789:SF1">
    <property type="entry name" value="D-ISOMER SPECIFIC 2-HYDROXYACID DEHYDROGENASE FAMILY PROTEIN (AFU_ORTHOLOGUE AFUA_6G10090)"/>
    <property type="match status" value="1"/>
</dbReference>
<evidence type="ECO:0000313" key="7">
    <source>
        <dbReference type="EMBL" id="KMW10909.1"/>
    </source>
</evidence>
<dbReference type="PATRIC" id="fig|742734.4.peg.5850"/>
<dbReference type="OrthoDB" id="9805416at2"/>
<evidence type="ECO:0000256" key="1">
    <source>
        <dbReference type="ARBA" id="ARBA00005854"/>
    </source>
</evidence>
<dbReference type="SUPFAM" id="SSF51735">
    <property type="entry name" value="NAD(P)-binding Rossmann-fold domains"/>
    <property type="match status" value="1"/>
</dbReference>
<sequence>MLIYLSEYIHPDAVRMIRQRADITDNFNRIEDIDGIILRTVNVNRRIISQAKKLKVIGKHGVGCNTIDLDAAREAGITVVNTPLANTNSVAELIVGLMLDISRNIAACDARIRGEGFACIAPPEMTGIELTGKTVGLVGMGNIARRMGEILRNGFSVRLVGYDPYCSEEQAAFWGIRKYDDLNSMLEASDFVNISVPLTPSTMNMISEENFNHFRKNAVLINAARGGVVNEDDLYHALKERRLRAAACDAFVEEPPRGTNKLMTLDNFCATPHIGANTEEALYRMGMEVVEEVLNVIDGKNVKNRVI</sequence>
<gene>
    <name evidence="7" type="ORF">HMPREF9470_05472</name>
</gene>
<evidence type="ECO:0000256" key="2">
    <source>
        <dbReference type="ARBA" id="ARBA00023002"/>
    </source>
</evidence>
<dbReference type="InterPro" id="IPR006139">
    <property type="entry name" value="D-isomer_2_OHA_DH_cat_dom"/>
</dbReference>
<comment type="caution">
    <text evidence="7">The sequence shown here is derived from an EMBL/GenBank/DDBJ whole genome shotgun (WGS) entry which is preliminary data.</text>
</comment>
<feature type="domain" description="D-isomer specific 2-hydroxyacid dehydrogenase NAD-binding" evidence="6">
    <location>
        <begin position="95"/>
        <end position="275"/>
    </location>
</feature>
<dbReference type="Pfam" id="PF00389">
    <property type="entry name" value="2-Hacid_dh"/>
    <property type="match status" value="1"/>
</dbReference>
<dbReference type="EMBL" id="ADLK01000057">
    <property type="protein sequence ID" value="KMW10909.1"/>
    <property type="molecule type" value="Genomic_DNA"/>
</dbReference>
<dbReference type="CDD" id="cd12173">
    <property type="entry name" value="PGDH_4"/>
    <property type="match status" value="1"/>
</dbReference>
<dbReference type="InterPro" id="IPR050857">
    <property type="entry name" value="D-2-hydroxyacid_DH"/>
</dbReference>
<dbReference type="Proteomes" id="UP000037392">
    <property type="component" value="Unassembled WGS sequence"/>
</dbReference>
<evidence type="ECO:0000256" key="3">
    <source>
        <dbReference type="ARBA" id="ARBA00023027"/>
    </source>
</evidence>
<comment type="similarity">
    <text evidence="1 4">Belongs to the D-isomer specific 2-hydroxyacid dehydrogenase family.</text>
</comment>
<evidence type="ECO:0000259" key="5">
    <source>
        <dbReference type="Pfam" id="PF00389"/>
    </source>
</evidence>
<keyword evidence="2 4" id="KW-0560">Oxidoreductase</keyword>
<name>A0A0J9BEX2_9FIRM</name>
<dbReference type="AlphaFoldDB" id="A0A0J9BEX2"/>
<proteinExistence type="inferred from homology"/>
<organism evidence="7 8">
    <name type="scientific">[Clostridium] citroniae WAL-19142</name>
    <dbReference type="NCBI Taxonomy" id="742734"/>
    <lineage>
        <taxon>Bacteria</taxon>
        <taxon>Bacillati</taxon>
        <taxon>Bacillota</taxon>
        <taxon>Clostridia</taxon>
        <taxon>Lachnospirales</taxon>
        <taxon>Lachnospiraceae</taxon>
        <taxon>Enterocloster</taxon>
    </lineage>
</organism>
<dbReference type="InterPro" id="IPR029753">
    <property type="entry name" value="D-isomer_DH_CS"/>
</dbReference>